<gene>
    <name evidence="2" type="ORF">AJ80_08766</name>
</gene>
<feature type="compositionally biased region" description="Basic and acidic residues" evidence="1">
    <location>
        <begin position="38"/>
        <end position="48"/>
    </location>
</feature>
<feature type="compositionally biased region" description="Basic and acidic residues" evidence="1">
    <location>
        <begin position="153"/>
        <end position="172"/>
    </location>
</feature>
<dbReference type="Proteomes" id="UP000224634">
    <property type="component" value="Unassembled WGS sequence"/>
</dbReference>
<accession>A0A2B7X222</accession>
<evidence type="ECO:0000256" key="1">
    <source>
        <dbReference type="SAM" id="MobiDB-lite"/>
    </source>
</evidence>
<dbReference type="Pfam" id="PF20354">
    <property type="entry name" value="DUF6649"/>
    <property type="match status" value="1"/>
</dbReference>
<reference evidence="2 3" key="1">
    <citation type="submission" date="2017-10" db="EMBL/GenBank/DDBJ databases">
        <title>Comparative genomics in systemic dimorphic fungi from Ajellomycetaceae.</title>
        <authorList>
            <person name="Munoz J.F."/>
            <person name="Mcewen J.G."/>
            <person name="Clay O.K."/>
            <person name="Cuomo C.A."/>
        </authorList>
    </citation>
    <scope>NUCLEOTIDE SEQUENCE [LARGE SCALE GENOMIC DNA]</scope>
    <source>
        <strain evidence="2 3">UAMH7299</strain>
    </source>
</reference>
<sequence length="196" mass="21730">MAPARVGAEVCGKKRPAEDELEGDQPLTKKFGRLQIGPHEKASSDERQATATRPSARQGSSYTNDSMQLDDTKHTVYIHDLDRELAEIEAQEENRVAFLPDIEKRLMALPKSVLKSKPPVMNELVLYRIPSSLSLPEEQDSVRKAIIESRAREREKIKAARDAESKAQDDGSAKASSAPVESMTATDNDIDVMEID</sequence>
<keyword evidence="3" id="KW-1185">Reference proteome</keyword>
<dbReference type="OrthoDB" id="5345504at2759"/>
<evidence type="ECO:0000313" key="2">
    <source>
        <dbReference type="EMBL" id="PGH02975.1"/>
    </source>
</evidence>
<feature type="compositionally biased region" description="Polar residues" evidence="1">
    <location>
        <begin position="49"/>
        <end position="69"/>
    </location>
</feature>
<comment type="caution">
    <text evidence="2">The sequence shown here is derived from an EMBL/GenBank/DDBJ whole genome shotgun (WGS) entry which is preliminary data.</text>
</comment>
<name>A0A2B7X222_POLH7</name>
<evidence type="ECO:0000313" key="3">
    <source>
        <dbReference type="Proteomes" id="UP000224634"/>
    </source>
</evidence>
<dbReference type="EMBL" id="PDNA01000216">
    <property type="protein sequence ID" value="PGH02975.1"/>
    <property type="molecule type" value="Genomic_DNA"/>
</dbReference>
<feature type="region of interest" description="Disordered" evidence="1">
    <location>
        <begin position="1"/>
        <end position="71"/>
    </location>
</feature>
<protein>
    <submittedName>
        <fullName evidence="2">Uncharacterized protein</fullName>
    </submittedName>
</protein>
<organism evidence="2 3">
    <name type="scientific">Polytolypa hystricis (strain UAMH7299)</name>
    <dbReference type="NCBI Taxonomy" id="1447883"/>
    <lineage>
        <taxon>Eukaryota</taxon>
        <taxon>Fungi</taxon>
        <taxon>Dikarya</taxon>
        <taxon>Ascomycota</taxon>
        <taxon>Pezizomycotina</taxon>
        <taxon>Eurotiomycetes</taxon>
        <taxon>Eurotiomycetidae</taxon>
        <taxon>Onygenales</taxon>
        <taxon>Onygenales incertae sedis</taxon>
        <taxon>Polytolypa</taxon>
    </lineage>
</organism>
<dbReference type="AlphaFoldDB" id="A0A2B7X222"/>
<dbReference type="InterPro" id="IPR046591">
    <property type="entry name" value="DUF6649"/>
</dbReference>
<dbReference type="STRING" id="1447883.A0A2B7X222"/>
<proteinExistence type="predicted"/>
<feature type="region of interest" description="Disordered" evidence="1">
    <location>
        <begin position="153"/>
        <end position="196"/>
    </location>
</feature>